<dbReference type="Proteomes" id="UP000886800">
    <property type="component" value="Unassembled WGS sequence"/>
</dbReference>
<name>A0A9D2B770_9FIRM</name>
<dbReference type="AlphaFoldDB" id="A0A9D2B770"/>
<reference evidence="2" key="1">
    <citation type="journal article" date="2021" name="PeerJ">
        <title>Extensive microbial diversity within the chicken gut microbiome revealed by metagenomics and culture.</title>
        <authorList>
            <person name="Gilroy R."/>
            <person name="Ravi A."/>
            <person name="Getino M."/>
            <person name="Pursley I."/>
            <person name="Horton D.L."/>
            <person name="Alikhan N.F."/>
            <person name="Baker D."/>
            <person name="Gharbi K."/>
            <person name="Hall N."/>
            <person name="Watson M."/>
            <person name="Adriaenssens E.M."/>
            <person name="Foster-Nyarko E."/>
            <person name="Jarju S."/>
            <person name="Secka A."/>
            <person name="Antonio M."/>
            <person name="Oren A."/>
            <person name="Chaudhuri R.R."/>
            <person name="La Ragione R."/>
            <person name="Hildebrand F."/>
            <person name="Pallen M.J."/>
        </authorList>
    </citation>
    <scope>NUCLEOTIDE SEQUENCE</scope>
    <source>
        <strain evidence="2">CHK188-5543</strain>
    </source>
</reference>
<gene>
    <name evidence="2" type="ORF">H9736_00885</name>
</gene>
<accession>A0A9D2B770</accession>
<dbReference type="InterPro" id="IPR046858">
    <property type="entry name" value="ChrB_N"/>
</dbReference>
<protein>
    <recommendedName>
        <fullName evidence="1">ChrB N-terminal domain-containing protein</fullName>
    </recommendedName>
</protein>
<evidence type="ECO:0000313" key="3">
    <source>
        <dbReference type="Proteomes" id="UP000886800"/>
    </source>
</evidence>
<sequence>MHRTVWLALSYNVPINPSKVRVYVWRKLKEFGAEYLRQGVALLPNTAQNFQQLSALAKRIRELGGEASLLELRFSDPADELAMTARFRQQTREEYTQLLADCADALARLRRPGALLTPKEGDRLRQVVKRYRRAQARDYFHEGAAGEIEAGINEIIGSLRGMAADLGRQLRSLMEG</sequence>
<evidence type="ECO:0000259" key="1">
    <source>
        <dbReference type="Pfam" id="PF20229"/>
    </source>
</evidence>
<evidence type="ECO:0000313" key="2">
    <source>
        <dbReference type="EMBL" id="HIX64782.1"/>
    </source>
</evidence>
<dbReference type="EMBL" id="DXES01000018">
    <property type="protein sequence ID" value="HIX64782.1"/>
    <property type="molecule type" value="Genomic_DNA"/>
</dbReference>
<comment type="caution">
    <text evidence="2">The sequence shown here is derived from an EMBL/GenBank/DDBJ whole genome shotgun (WGS) entry which is preliminary data.</text>
</comment>
<dbReference type="Pfam" id="PF20229">
    <property type="entry name" value="ChrB_N"/>
    <property type="match status" value="1"/>
</dbReference>
<reference evidence="2" key="2">
    <citation type="submission" date="2021-04" db="EMBL/GenBank/DDBJ databases">
        <authorList>
            <person name="Gilroy R."/>
        </authorList>
    </citation>
    <scope>NUCLEOTIDE SEQUENCE</scope>
    <source>
        <strain evidence="2">CHK188-5543</strain>
    </source>
</reference>
<organism evidence="2 3">
    <name type="scientific">Candidatus Anaerotruncus excrementipullorum</name>
    <dbReference type="NCBI Taxonomy" id="2838465"/>
    <lineage>
        <taxon>Bacteria</taxon>
        <taxon>Bacillati</taxon>
        <taxon>Bacillota</taxon>
        <taxon>Clostridia</taxon>
        <taxon>Eubacteriales</taxon>
        <taxon>Oscillospiraceae</taxon>
        <taxon>Anaerotruncus</taxon>
    </lineage>
</organism>
<proteinExistence type="predicted"/>
<feature type="domain" description="ChrB N-terminal" evidence="1">
    <location>
        <begin position="21"/>
        <end position="149"/>
    </location>
</feature>